<protein>
    <submittedName>
        <fullName evidence="1">Uncharacterized protein</fullName>
    </submittedName>
</protein>
<dbReference type="EMBL" id="WOTB01000020">
    <property type="protein sequence ID" value="NHN85813.1"/>
    <property type="molecule type" value="Genomic_DNA"/>
</dbReference>
<accession>A0ABX0JSP8</accession>
<name>A0ABX0JSP8_9PROT</name>
<gene>
    <name evidence="1" type="ORF">GOB93_14345</name>
</gene>
<comment type="caution">
    <text evidence="1">The sequence shown here is derived from an EMBL/GenBank/DDBJ whole genome shotgun (WGS) entry which is preliminary data.</text>
</comment>
<evidence type="ECO:0000313" key="1">
    <source>
        <dbReference type="EMBL" id="NHN85813.1"/>
    </source>
</evidence>
<proteinExistence type="predicted"/>
<dbReference type="Proteomes" id="UP000635278">
    <property type="component" value="Unassembled WGS sequence"/>
</dbReference>
<reference evidence="1 2" key="1">
    <citation type="journal article" date="2020" name="Int. J. Syst. Evol. Microbiol.">
        <title>Novel acetic acid bacteria from cider fermentations: Acetobacter conturbans sp. nov. and Acetobacter fallax sp. nov.</title>
        <authorList>
            <person name="Sombolestani A.S."/>
            <person name="Cleenwerck I."/>
            <person name="Cnockaert M."/>
            <person name="Borremans W."/>
            <person name="Wieme A.D."/>
            <person name="De Vuyst L."/>
            <person name="Vandamme P."/>
        </authorList>
    </citation>
    <scope>NUCLEOTIDE SEQUENCE [LARGE SCALE GENOMIC DNA]</scope>
    <source>
        <strain evidence="1 2">LMG 30640</strain>
    </source>
</reference>
<keyword evidence="2" id="KW-1185">Reference proteome</keyword>
<evidence type="ECO:0000313" key="2">
    <source>
        <dbReference type="Proteomes" id="UP000635278"/>
    </source>
</evidence>
<organism evidence="1 2">
    <name type="scientific">Acetobacter musti</name>
    <dbReference type="NCBI Taxonomy" id="864732"/>
    <lineage>
        <taxon>Bacteria</taxon>
        <taxon>Pseudomonadati</taxon>
        <taxon>Pseudomonadota</taxon>
        <taxon>Alphaproteobacteria</taxon>
        <taxon>Acetobacterales</taxon>
        <taxon>Acetobacteraceae</taxon>
        <taxon>Acetobacter</taxon>
    </lineage>
</organism>
<sequence length="75" mass="8451">MTALVSGPRPQRMVGNEIAIAMGDALTVDIRMEKDPQNSRIENCERMLKVAAHAIMQMWDDVQAEKARRAKLLQT</sequence>